<reference evidence="1 2" key="1">
    <citation type="journal article" date="2019" name="Sci. Rep.">
        <title>Comparative genomics of chytrid fungi reveal insights into the obligate biotrophic and pathogenic lifestyle of Synchytrium endobioticum.</title>
        <authorList>
            <person name="van de Vossenberg B.T.L.H."/>
            <person name="Warris S."/>
            <person name="Nguyen H.D.T."/>
            <person name="van Gent-Pelzer M.P.E."/>
            <person name="Joly D.L."/>
            <person name="van de Geest H.C."/>
            <person name="Bonants P.J.M."/>
            <person name="Smith D.S."/>
            <person name="Levesque C.A."/>
            <person name="van der Lee T.A.J."/>
        </authorList>
    </citation>
    <scope>NUCLEOTIDE SEQUENCE [LARGE SCALE GENOMIC DNA]</scope>
    <source>
        <strain evidence="1 2">LEV6574</strain>
    </source>
</reference>
<evidence type="ECO:0000313" key="2">
    <source>
        <dbReference type="Proteomes" id="UP000320475"/>
    </source>
</evidence>
<protein>
    <submittedName>
        <fullName evidence="1">Uncharacterized protein</fullName>
    </submittedName>
</protein>
<proteinExistence type="predicted"/>
<comment type="caution">
    <text evidence="1">The sequence shown here is derived from an EMBL/GenBank/DDBJ whole genome shotgun (WGS) entry which is preliminary data.</text>
</comment>
<evidence type="ECO:0000313" key="1">
    <source>
        <dbReference type="EMBL" id="TPX46546.1"/>
    </source>
</evidence>
<sequence length="99" mass="10805">MANMMVSKVLSAPVPKDLYVDVAGAPDDAVDVPQQESDVPQQIPTLAHSVIFEIEELPLSPESCQPEWKEDNIPGYDPHRFAAKPKEDPGCSFCPCAIL</sequence>
<dbReference type="EMBL" id="QEAM01000101">
    <property type="protein sequence ID" value="TPX46546.1"/>
    <property type="molecule type" value="Genomic_DNA"/>
</dbReference>
<name>A0A507D571_9FUNG</name>
<organism evidence="1 2">
    <name type="scientific">Synchytrium endobioticum</name>
    <dbReference type="NCBI Taxonomy" id="286115"/>
    <lineage>
        <taxon>Eukaryota</taxon>
        <taxon>Fungi</taxon>
        <taxon>Fungi incertae sedis</taxon>
        <taxon>Chytridiomycota</taxon>
        <taxon>Chytridiomycota incertae sedis</taxon>
        <taxon>Chytridiomycetes</taxon>
        <taxon>Synchytriales</taxon>
        <taxon>Synchytriaceae</taxon>
        <taxon>Synchytrium</taxon>
    </lineage>
</organism>
<gene>
    <name evidence="1" type="ORF">SeLEV6574_g03167</name>
</gene>
<dbReference type="AlphaFoldDB" id="A0A507D571"/>
<dbReference type="Proteomes" id="UP000320475">
    <property type="component" value="Unassembled WGS sequence"/>
</dbReference>
<accession>A0A507D571</accession>